<gene>
    <name evidence="1 2" type="primary">1700006A11Rik</name>
</gene>
<evidence type="ECO:0000313" key="2">
    <source>
        <dbReference type="MGI" id="MGI:1919074"/>
    </source>
</evidence>
<dbReference type="Ensembl" id="ENSMUST00000198630.2">
    <property type="protein sequence ID" value="ENSMUSP00000143323.2"/>
    <property type="gene ID" value="ENSMUSG00000027973.12"/>
</dbReference>
<dbReference type="Proteomes" id="UP000000589">
    <property type="component" value="Chromosome 3"/>
</dbReference>
<reference evidence="1 3" key="2">
    <citation type="journal article" date="2011" name="PLoS Biol.">
        <title>Modernizing reference genome assemblies.</title>
        <authorList>
            <person name="Church D.M."/>
            <person name="Schneider V.A."/>
            <person name="Graves T."/>
            <person name="Auger K."/>
            <person name="Cunningham F."/>
            <person name="Bouk N."/>
            <person name="Chen H.C."/>
            <person name="Agarwala R."/>
            <person name="McLaren W.M."/>
            <person name="Ritchie G.R."/>
            <person name="Albracht D."/>
            <person name="Kremitzki M."/>
            <person name="Rock S."/>
            <person name="Kotkiewicz H."/>
            <person name="Kremitzki C."/>
            <person name="Wollam A."/>
            <person name="Trani L."/>
            <person name="Fulton L."/>
            <person name="Fulton R."/>
            <person name="Matthews L."/>
            <person name="Whitehead S."/>
            <person name="Chow W."/>
            <person name="Torrance J."/>
            <person name="Dunn M."/>
            <person name="Harden G."/>
            <person name="Threadgold G."/>
            <person name="Wood J."/>
            <person name="Collins J."/>
            <person name="Heath P."/>
            <person name="Griffiths G."/>
            <person name="Pelan S."/>
            <person name="Grafham D."/>
            <person name="Eichler E.E."/>
            <person name="Weinstock G."/>
            <person name="Mardis E.R."/>
            <person name="Wilson R.K."/>
            <person name="Howe K."/>
            <person name="Flicek P."/>
            <person name="Hubbard T."/>
        </authorList>
    </citation>
    <scope>NUCLEOTIDE SEQUENCE [LARGE SCALE GENOMIC DNA]</scope>
    <source>
        <strain evidence="1 3">C57BL/6J</strain>
    </source>
</reference>
<proteinExistence type="predicted"/>
<evidence type="ECO:0000313" key="1">
    <source>
        <dbReference type="Ensembl" id="ENSMUSP00000143323.2"/>
    </source>
</evidence>
<name>A0A0G2JFV6_MOUSE</name>
<accession>A0A0G2JFV6</accession>
<sequence>MIMSNHQGTSGPHESENFVDVLNLPGYALHSQRKRSNH</sequence>
<reference evidence="1 3" key="1">
    <citation type="journal article" date="2009" name="PLoS Biol.">
        <title>Lineage-specific biology revealed by a finished genome assembly of the mouse.</title>
        <authorList>
            <consortium name="Mouse Genome Sequencing Consortium"/>
            <person name="Church D.M."/>
            <person name="Goodstadt L."/>
            <person name="Hillier L.W."/>
            <person name="Zody M.C."/>
            <person name="Goldstein S."/>
            <person name="She X."/>
            <person name="Bult C.J."/>
            <person name="Agarwala R."/>
            <person name="Cherry J.L."/>
            <person name="DiCuccio M."/>
            <person name="Hlavina W."/>
            <person name="Kapustin Y."/>
            <person name="Meric P."/>
            <person name="Maglott D."/>
            <person name="Birtle Z."/>
            <person name="Marques A.C."/>
            <person name="Graves T."/>
            <person name="Zhou S."/>
            <person name="Teague B."/>
            <person name="Potamousis K."/>
            <person name="Churas C."/>
            <person name="Place M."/>
            <person name="Herschleb J."/>
            <person name="Runnheim R."/>
            <person name="Forrest D."/>
            <person name="Amos-Landgraf J."/>
            <person name="Schwartz D.C."/>
            <person name="Cheng Z."/>
            <person name="Lindblad-Toh K."/>
            <person name="Eichler E.E."/>
            <person name="Ponting C.P."/>
        </authorList>
    </citation>
    <scope>NUCLEOTIDE SEQUENCE [LARGE SCALE GENOMIC DNA]</scope>
    <source>
        <strain evidence="1 3">C57BL/6J</strain>
    </source>
</reference>
<dbReference type="AGR" id="MGI:1919074"/>
<organism evidence="1 3">
    <name type="scientific">Mus musculus</name>
    <name type="common">Mouse</name>
    <dbReference type="NCBI Taxonomy" id="10090"/>
    <lineage>
        <taxon>Eukaryota</taxon>
        <taxon>Metazoa</taxon>
        <taxon>Chordata</taxon>
        <taxon>Craniata</taxon>
        <taxon>Vertebrata</taxon>
        <taxon>Euteleostomi</taxon>
        <taxon>Mammalia</taxon>
        <taxon>Eutheria</taxon>
        <taxon>Euarchontoglires</taxon>
        <taxon>Glires</taxon>
        <taxon>Rodentia</taxon>
        <taxon>Myomorpha</taxon>
        <taxon>Muroidea</taxon>
        <taxon>Muridae</taxon>
        <taxon>Murinae</taxon>
        <taxon>Mus</taxon>
        <taxon>Mus</taxon>
    </lineage>
</organism>
<reference evidence="1" key="3">
    <citation type="submission" date="2025-08" db="UniProtKB">
        <authorList>
            <consortium name="Ensembl"/>
        </authorList>
    </citation>
    <scope>IDENTIFICATION</scope>
    <source>
        <strain evidence="1">C57BL/6J</strain>
    </source>
</reference>
<reference evidence="1" key="4">
    <citation type="submission" date="2025-09" db="UniProtKB">
        <authorList>
            <consortium name="Ensembl"/>
        </authorList>
    </citation>
    <scope>IDENTIFICATION</scope>
    <source>
        <strain evidence="1">C57BL/6J</strain>
    </source>
</reference>
<dbReference type="AlphaFoldDB" id="A0A0G2JFV6"/>
<dbReference type="OrthoDB" id="9622520at2759"/>
<keyword evidence="3" id="KW-1185">Reference proteome</keyword>
<dbReference type="MGI" id="MGI:1919074">
    <property type="gene designation" value="1700006A11Rik"/>
</dbReference>
<evidence type="ECO:0000313" key="3">
    <source>
        <dbReference type="Proteomes" id="UP000000589"/>
    </source>
</evidence>
<dbReference type="GeneTree" id="ENSGT00940000163685"/>
<dbReference type="VEuPathDB" id="HostDB:ENSMUSG00000027973"/>
<dbReference type="Bgee" id="ENSMUSG00000027973">
    <property type="expression patterns" value="Expressed in spermatocyte and 7 other cell types or tissues"/>
</dbReference>
<protein>
    <submittedName>
        <fullName evidence="1">RIKEN cDNA 1700006A11 gene</fullName>
    </submittedName>
</protein>
<dbReference type="ExpressionAtlas" id="A0A0G2JFV6">
    <property type="expression patterns" value="baseline and differential"/>
</dbReference>